<gene>
    <name evidence="2" type="ORF">SMAC_08806</name>
</gene>
<evidence type="ECO:0000313" key="2">
    <source>
        <dbReference type="EMBL" id="CCC14267.1"/>
    </source>
</evidence>
<dbReference type="Proteomes" id="UP000001881">
    <property type="component" value="Unassembled WGS sequence"/>
</dbReference>
<name>F7WAV2_SORMK</name>
<sequence>MASDPDNPIPSVEASTNMTLALYQPAGFDVVVSNSDDIPTGSVTVNDPPSWLIAMHEQIARAHNQIREIPSSIDQERTQELATLREQYENLRDNYTLVTSMFRRGIEASQNQITQFQQQVQQASDRFASEVWTVIAQYGKQDAEHQKAIDHLHEISLRHQKALETLDERGVRQQSVLGRIDTWASTKESQINDILTKFVDQDSLRKFEEQITIIQQSTQEAIQKALEQSGQPGQAPDIASVMRVLEQRAATKAPSTVPRSSLYGPPASPSLIDDNVLQAAQAKRQASQARMQHKATYAGTYGAGSLRFGYPMIQTTPIHLNKPATYDGKRLDAFRPWWARINAYLHAYAASFPTDSPEPFAPPIRKPLDATCDKGSVLGLEQ</sequence>
<feature type="coiled-coil region" evidence="1">
    <location>
        <begin position="74"/>
        <end position="126"/>
    </location>
</feature>
<evidence type="ECO:0000313" key="3">
    <source>
        <dbReference type="Proteomes" id="UP000001881"/>
    </source>
</evidence>
<dbReference type="VEuPathDB" id="FungiDB:SMAC_08806"/>
<accession>F7WAV2</accession>
<dbReference type="InParanoid" id="F7WAV2"/>
<dbReference type="OrthoDB" id="4961471at2759"/>
<keyword evidence="3" id="KW-1185">Reference proteome</keyword>
<proteinExistence type="predicted"/>
<dbReference type="eggNOG" id="KOG0017">
    <property type="taxonomic scope" value="Eukaryota"/>
</dbReference>
<dbReference type="HOGENOM" id="CLU_723938_0_0_1"/>
<comment type="caution">
    <text evidence="2">The sequence shown here is derived from an EMBL/GenBank/DDBJ whole genome shotgun (WGS) entry which is preliminary data.</text>
</comment>
<dbReference type="EMBL" id="CABT02000066">
    <property type="protein sequence ID" value="CCC14267.1"/>
    <property type="molecule type" value="Genomic_DNA"/>
</dbReference>
<dbReference type="AlphaFoldDB" id="F7WAV2"/>
<protein>
    <submittedName>
        <fullName evidence="2">WGS project CABT00000000 data, contig 2.66</fullName>
    </submittedName>
</protein>
<keyword evidence="1" id="KW-0175">Coiled coil</keyword>
<reference evidence="2 3" key="1">
    <citation type="journal article" date="2010" name="PLoS Genet.">
        <title>De novo assembly of a 40 Mb eukaryotic genome from short sequence reads: Sordaria macrospora, a model organism for fungal morphogenesis.</title>
        <authorList>
            <person name="Nowrousian M."/>
            <person name="Stajich J."/>
            <person name="Chu M."/>
            <person name="Engh I."/>
            <person name="Espagne E."/>
            <person name="Halliday K."/>
            <person name="Kamerewerd J."/>
            <person name="Kempken F."/>
            <person name="Knab B."/>
            <person name="Kuo H.C."/>
            <person name="Osiewacz H.D."/>
            <person name="Poeggeler S."/>
            <person name="Read N."/>
            <person name="Seiler S."/>
            <person name="Smith K."/>
            <person name="Zickler D."/>
            <person name="Kueck U."/>
            <person name="Freitag M."/>
        </authorList>
    </citation>
    <scope>NUCLEOTIDE SEQUENCE [LARGE SCALE GENOMIC DNA]</scope>
    <source>
        <strain evidence="3">ATCC MYA-333 / DSM 997 / K(L3346) / K-hell</strain>
        <tissue evidence="2">Mycelium</tissue>
    </source>
</reference>
<evidence type="ECO:0000256" key="1">
    <source>
        <dbReference type="SAM" id="Coils"/>
    </source>
</evidence>
<organism evidence="2 3">
    <name type="scientific">Sordaria macrospora (strain ATCC MYA-333 / DSM 997 / K(L3346) / K-hell)</name>
    <dbReference type="NCBI Taxonomy" id="771870"/>
    <lineage>
        <taxon>Eukaryota</taxon>
        <taxon>Fungi</taxon>
        <taxon>Dikarya</taxon>
        <taxon>Ascomycota</taxon>
        <taxon>Pezizomycotina</taxon>
        <taxon>Sordariomycetes</taxon>
        <taxon>Sordariomycetidae</taxon>
        <taxon>Sordariales</taxon>
        <taxon>Sordariaceae</taxon>
        <taxon>Sordaria</taxon>
    </lineage>
</organism>